<evidence type="ECO:0000256" key="2">
    <source>
        <dbReference type="ARBA" id="ARBA00022723"/>
    </source>
</evidence>
<dbReference type="EMBL" id="AAGW02057552">
    <property type="status" value="NOT_ANNOTATED_CDS"/>
    <property type="molecule type" value="Genomic_DNA"/>
</dbReference>
<keyword evidence="5 8" id="KW-0238">DNA-binding</keyword>
<dbReference type="Gene3D" id="4.10.1040.10">
    <property type="entry name" value="DM DNA-binding domain"/>
    <property type="match status" value="1"/>
</dbReference>
<dbReference type="InterPro" id="IPR001275">
    <property type="entry name" value="DM_DNA-bd"/>
</dbReference>
<keyword evidence="7 8" id="KW-0539">Nucleus</keyword>
<dbReference type="Pfam" id="PF15791">
    <property type="entry name" value="DMRT-like"/>
    <property type="match status" value="1"/>
</dbReference>
<dbReference type="PANTHER" id="PTHR12322">
    <property type="entry name" value="DOUBLESEX AND MAB-3 RELATED TRANSCRIPTION FACTOR DMRT"/>
    <property type="match status" value="1"/>
</dbReference>
<dbReference type="InParanoid" id="G1U776"/>
<sequence>MLLGMCAVAGVNMRIPFKRPASLHCVECKYACPRFQPLPQPPSSLSPPRLPPSCSPVHCAHPVDTFLACDLPSAPESLTPIIQTVFLFTLLVLAAGSSQVASCCTDKAEVFRPTMVHSRRRERNLGKKGASRAAGGTSRGHVVPKGVARQFVCSAGSGSSLVASHWVGNMEPQEISAVPSCPSNFKSTTVRETGTPCGLERGPRRAVGLCDRCYNHGITTQIMGQEHNCHFQACQCHNCVIISEPCKVLPTMTTRKREQGTQIKKHQALGLMKNTAIAPRAPLYVKNMATGAGVNTGKVNIMPQPQAYPCYIPNLGTPPSVFLFSQTPEPTFLPCTPVITEPQLVFAISGQPQGAPMLPATCSRLILQPCATLDPRLLQPQVQKGSEQDVVAASECQRKLEAAEALLALKYSRPVPTDSTTLAQPCGPPAPAGDKTHQTPGSALHPRPTTSISLPIGYIGCISLLR</sequence>
<reference evidence="11 12" key="1">
    <citation type="journal article" date="2011" name="Nature">
        <title>A high-resolution map of human evolutionary constraint using 29 mammals.</title>
        <authorList>
            <person name="Lindblad-Toh K."/>
            <person name="Garber M."/>
            <person name="Zuk O."/>
            <person name="Lin M.F."/>
            <person name="Parker B.J."/>
            <person name="Washietl S."/>
            <person name="Kheradpour P."/>
            <person name="Ernst J."/>
            <person name="Jordan G."/>
            <person name="Mauceli E."/>
            <person name="Ward L.D."/>
            <person name="Lowe C.B."/>
            <person name="Holloway A.K."/>
            <person name="Clamp M."/>
            <person name="Gnerre S."/>
            <person name="Alfoldi J."/>
            <person name="Beal K."/>
            <person name="Chang J."/>
            <person name="Clawson H."/>
            <person name="Cuff J."/>
            <person name="Di Palma F."/>
            <person name="Fitzgerald S."/>
            <person name="Flicek P."/>
            <person name="Guttman M."/>
            <person name="Hubisz M.J."/>
            <person name="Jaffe D.B."/>
            <person name="Jungreis I."/>
            <person name="Kent W.J."/>
            <person name="Kostka D."/>
            <person name="Lara M."/>
            <person name="Martins A.L."/>
            <person name="Massingham T."/>
            <person name="Moltke I."/>
            <person name="Raney B.J."/>
            <person name="Rasmussen M.D."/>
            <person name="Robinson J."/>
            <person name="Stark A."/>
            <person name="Vilella A.J."/>
            <person name="Wen J."/>
            <person name="Xie X."/>
            <person name="Zody M.C."/>
            <person name="Baldwin J."/>
            <person name="Bloom T."/>
            <person name="Chin C.W."/>
            <person name="Heiman D."/>
            <person name="Nicol R."/>
            <person name="Nusbaum C."/>
            <person name="Young S."/>
            <person name="Wilkinson J."/>
            <person name="Worley K.C."/>
            <person name="Kovar C.L."/>
            <person name="Muzny D.M."/>
            <person name="Gibbs R.A."/>
            <person name="Cree A."/>
            <person name="Dihn H.H."/>
            <person name="Fowler G."/>
            <person name="Jhangiani S."/>
            <person name="Joshi V."/>
            <person name="Lee S."/>
            <person name="Lewis L.R."/>
            <person name="Nazareth L.V."/>
            <person name="Okwuonu G."/>
            <person name="Santibanez J."/>
            <person name="Warren W.C."/>
            <person name="Mardis E.R."/>
            <person name="Weinstock G.M."/>
            <person name="Wilson R.K."/>
            <person name="Delehaunty K."/>
            <person name="Dooling D."/>
            <person name="Fronik C."/>
            <person name="Fulton L."/>
            <person name="Fulton B."/>
            <person name="Graves T."/>
            <person name="Minx P."/>
            <person name="Sodergren E."/>
            <person name="Birney E."/>
            <person name="Margulies E.H."/>
            <person name="Herrero J."/>
            <person name="Green E.D."/>
            <person name="Haussler D."/>
            <person name="Siepel A."/>
            <person name="Goldman N."/>
            <person name="Pollard K.S."/>
            <person name="Pedersen J.S."/>
            <person name="Lander E.S."/>
            <person name="Kellis M."/>
        </authorList>
    </citation>
    <scope>NUCLEOTIDE SEQUENCE [LARGE SCALE GENOMIC DNA]</scope>
    <source>
        <strain evidence="11 12">Thorbecke inbred</strain>
    </source>
</reference>
<dbReference type="Proteomes" id="UP000001811">
    <property type="component" value="Chromosome X"/>
</dbReference>
<evidence type="ECO:0000256" key="4">
    <source>
        <dbReference type="ARBA" id="ARBA00023015"/>
    </source>
</evidence>
<dbReference type="FunCoup" id="G1U776">
    <property type="interactions" value="1"/>
</dbReference>
<dbReference type="EMBL" id="AAGW02057551">
    <property type="status" value="NOT_ANNOTATED_CDS"/>
    <property type="molecule type" value="Genomic_DNA"/>
</dbReference>
<comment type="similarity">
    <text evidence="1">Belongs to the DMRT family.</text>
</comment>
<dbReference type="HOGENOM" id="CLU_050863_1_0_1"/>
<evidence type="ECO:0000256" key="9">
    <source>
        <dbReference type="SAM" id="MobiDB-lite"/>
    </source>
</evidence>
<comment type="subcellular location">
    <subcellularLocation>
        <location evidence="8">Nucleus</location>
    </subcellularLocation>
</comment>
<feature type="domain" description="DM" evidence="10">
    <location>
        <begin position="210"/>
        <end position="257"/>
    </location>
</feature>
<evidence type="ECO:0000256" key="7">
    <source>
        <dbReference type="ARBA" id="ARBA00023242"/>
    </source>
</evidence>
<proteinExistence type="inferred from homology"/>
<dbReference type="InterPro" id="IPR026607">
    <property type="entry name" value="DMRT"/>
</dbReference>
<dbReference type="GO" id="GO:0005634">
    <property type="term" value="C:nucleus"/>
    <property type="evidence" value="ECO:0007669"/>
    <property type="project" value="UniProtKB-SubCell"/>
</dbReference>
<name>G1U776_RABIT</name>
<dbReference type="AlphaFoldDB" id="G1U776"/>
<feature type="region of interest" description="Disordered" evidence="9">
    <location>
        <begin position="118"/>
        <end position="139"/>
    </location>
</feature>
<dbReference type="PROSITE" id="PS50809">
    <property type="entry name" value="DM_2"/>
    <property type="match status" value="1"/>
</dbReference>
<evidence type="ECO:0000256" key="8">
    <source>
        <dbReference type="PROSITE-ProRule" id="PRU00070"/>
    </source>
</evidence>
<dbReference type="STRING" id="9986.ENSOCUP00000025277"/>
<dbReference type="Pfam" id="PF00751">
    <property type="entry name" value="DM"/>
    <property type="match status" value="1"/>
</dbReference>
<dbReference type="PANTHER" id="PTHR12322:SF117">
    <property type="entry name" value="DOUBLESEX- AND MAB-3-RELATED TRANSCRIPTION FACTOR C1"/>
    <property type="match status" value="1"/>
</dbReference>
<evidence type="ECO:0000256" key="1">
    <source>
        <dbReference type="ARBA" id="ARBA00006834"/>
    </source>
</evidence>
<dbReference type="GO" id="GO:0046872">
    <property type="term" value="F:metal ion binding"/>
    <property type="evidence" value="ECO:0007669"/>
    <property type="project" value="UniProtKB-KW"/>
</dbReference>
<dbReference type="EMBL" id="AAGW02057553">
    <property type="status" value="NOT_ANNOTATED_CDS"/>
    <property type="molecule type" value="Genomic_DNA"/>
</dbReference>
<evidence type="ECO:0000313" key="11">
    <source>
        <dbReference type="Ensembl" id="ENSOCUP00000025277.3"/>
    </source>
</evidence>
<dbReference type="eggNOG" id="KOG3815">
    <property type="taxonomic scope" value="Eukaryota"/>
</dbReference>
<dbReference type="GeneTree" id="ENSGT00940000163063"/>
<keyword evidence="3 8" id="KW-0862">Zinc</keyword>
<keyword evidence="12" id="KW-1185">Reference proteome</keyword>
<dbReference type="Bgee" id="ENSOCUG00000024072">
    <property type="expression patterns" value="Expressed in testis"/>
</dbReference>
<keyword evidence="4" id="KW-0805">Transcription regulation</keyword>
<dbReference type="InterPro" id="IPR031577">
    <property type="entry name" value="DMRT-C1/C2_C"/>
</dbReference>
<dbReference type="GO" id="GO:0043565">
    <property type="term" value="F:sequence-specific DNA binding"/>
    <property type="evidence" value="ECO:0007669"/>
    <property type="project" value="InterPro"/>
</dbReference>
<keyword evidence="6" id="KW-0804">Transcription</keyword>
<evidence type="ECO:0000256" key="3">
    <source>
        <dbReference type="ARBA" id="ARBA00022833"/>
    </source>
</evidence>
<protein>
    <recommendedName>
        <fullName evidence="10">DM domain-containing protein</fullName>
    </recommendedName>
</protein>
<accession>G1U776</accession>
<evidence type="ECO:0000259" key="10">
    <source>
        <dbReference type="PROSITE" id="PS50809"/>
    </source>
</evidence>
<feature type="DNA-binding region" description="DM" evidence="8">
    <location>
        <begin position="210"/>
        <end position="257"/>
    </location>
</feature>
<keyword evidence="2 8" id="KW-0479">Metal-binding</keyword>
<evidence type="ECO:0000256" key="6">
    <source>
        <dbReference type="ARBA" id="ARBA00023163"/>
    </source>
</evidence>
<feature type="region of interest" description="Disordered" evidence="9">
    <location>
        <begin position="418"/>
        <end position="448"/>
    </location>
</feature>
<reference evidence="11" key="3">
    <citation type="submission" date="2025-09" db="UniProtKB">
        <authorList>
            <consortium name="Ensembl"/>
        </authorList>
    </citation>
    <scope>IDENTIFICATION</scope>
    <source>
        <strain evidence="11">Thorbecke</strain>
    </source>
</reference>
<dbReference type="SUPFAM" id="SSF82927">
    <property type="entry name" value="Cysteine-rich DNA binding domain, (DM domain)"/>
    <property type="match status" value="1"/>
</dbReference>
<reference evidence="11" key="2">
    <citation type="submission" date="2025-08" db="UniProtKB">
        <authorList>
            <consortium name="Ensembl"/>
        </authorList>
    </citation>
    <scope>IDENTIFICATION</scope>
    <source>
        <strain evidence="11">Thorbecke</strain>
    </source>
</reference>
<organism evidence="11 12">
    <name type="scientific">Oryctolagus cuniculus</name>
    <name type="common">Rabbit</name>
    <dbReference type="NCBI Taxonomy" id="9986"/>
    <lineage>
        <taxon>Eukaryota</taxon>
        <taxon>Metazoa</taxon>
        <taxon>Chordata</taxon>
        <taxon>Craniata</taxon>
        <taxon>Vertebrata</taxon>
        <taxon>Euteleostomi</taxon>
        <taxon>Mammalia</taxon>
        <taxon>Eutheria</taxon>
        <taxon>Euarchontoglires</taxon>
        <taxon>Glires</taxon>
        <taxon>Lagomorpha</taxon>
        <taxon>Leporidae</taxon>
        <taxon>Oryctolagus</taxon>
    </lineage>
</organism>
<dbReference type="Ensembl" id="ENSOCUT00000026322.3">
    <property type="protein sequence ID" value="ENSOCUP00000025277.3"/>
    <property type="gene ID" value="ENSOCUG00000024072.3"/>
</dbReference>
<evidence type="ECO:0000256" key="5">
    <source>
        <dbReference type="ARBA" id="ARBA00023125"/>
    </source>
</evidence>
<dbReference type="InterPro" id="IPR036407">
    <property type="entry name" value="DM_DNA-bd_sf"/>
</dbReference>
<dbReference type="GO" id="GO:0006355">
    <property type="term" value="P:regulation of DNA-templated transcription"/>
    <property type="evidence" value="ECO:0007669"/>
    <property type="project" value="InterPro"/>
</dbReference>
<evidence type="ECO:0000313" key="12">
    <source>
        <dbReference type="Proteomes" id="UP000001811"/>
    </source>
</evidence>
<dbReference type="ExpressionAtlas" id="G1U776">
    <property type="expression patterns" value="baseline"/>
</dbReference>
<feature type="compositionally biased region" description="Low complexity" evidence="9">
    <location>
        <begin position="127"/>
        <end position="139"/>
    </location>
</feature>